<dbReference type="Pfam" id="PF01914">
    <property type="entry name" value="MarC"/>
    <property type="match status" value="1"/>
</dbReference>
<dbReference type="GO" id="GO:0005886">
    <property type="term" value="C:plasma membrane"/>
    <property type="evidence" value="ECO:0007669"/>
    <property type="project" value="UniProtKB-SubCell"/>
</dbReference>
<evidence type="ECO:0000256" key="5">
    <source>
        <dbReference type="ARBA" id="ARBA00022989"/>
    </source>
</evidence>
<dbReference type="PANTHER" id="PTHR33508">
    <property type="entry name" value="UPF0056 MEMBRANE PROTEIN YHCE"/>
    <property type="match status" value="1"/>
</dbReference>
<dbReference type="STRING" id="1715693.PH7735_00624"/>
<feature type="transmembrane region" description="Helical" evidence="7">
    <location>
        <begin position="73"/>
        <end position="90"/>
    </location>
</feature>
<evidence type="ECO:0000256" key="2">
    <source>
        <dbReference type="ARBA" id="ARBA00009784"/>
    </source>
</evidence>
<reference evidence="9" key="1">
    <citation type="submission" date="2015-09" db="EMBL/GenBank/DDBJ databases">
        <authorList>
            <person name="Rodrigo-Torres Lidia"/>
            <person name="Arahal R.David."/>
        </authorList>
    </citation>
    <scope>NUCLEOTIDE SEQUENCE [LARGE SCALE GENOMIC DNA]</scope>
    <source>
        <strain evidence="9">CECT 7735</strain>
    </source>
</reference>
<feature type="transmembrane region" description="Helical" evidence="7">
    <location>
        <begin position="188"/>
        <end position="206"/>
    </location>
</feature>
<name>A0A0P1I2K3_9RHOB</name>
<organism evidence="8 9">
    <name type="scientific">Shimia thalassica</name>
    <dbReference type="NCBI Taxonomy" id="1715693"/>
    <lineage>
        <taxon>Bacteria</taxon>
        <taxon>Pseudomonadati</taxon>
        <taxon>Pseudomonadota</taxon>
        <taxon>Alphaproteobacteria</taxon>
        <taxon>Rhodobacterales</taxon>
        <taxon>Roseobacteraceae</taxon>
    </lineage>
</organism>
<evidence type="ECO:0000256" key="6">
    <source>
        <dbReference type="ARBA" id="ARBA00023136"/>
    </source>
</evidence>
<evidence type="ECO:0000256" key="3">
    <source>
        <dbReference type="ARBA" id="ARBA00022475"/>
    </source>
</evidence>
<dbReference type="InterPro" id="IPR002771">
    <property type="entry name" value="Multi_antbiot-R_MarC"/>
</dbReference>
<keyword evidence="9" id="KW-1185">Reference proteome</keyword>
<dbReference type="AlphaFoldDB" id="A0A0P1I2K3"/>
<feature type="transmembrane region" description="Helical" evidence="7">
    <location>
        <begin position="41"/>
        <end position="67"/>
    </location>
</feature>
<feature type="transmembrane region" description="Helical" evidence="7">
    <location>
        <begin position="146"/>
        <end position="167"/>
    </location>
</feature>
<proteinExistence type="inferred from homology"/>
<dbReference type="NCBIfam" id="TIGR00427">
    <property type="entry name" value="NAAT family transporter"/>
    <property type="match status" value="1"/>
</dbReference>
<keyword evidence="6 7" id="KW-0472">Membrane</keyword>
<sequence>MSDGFAVSMFGALFAVMNPFVNLPIFLSLTEDQTRSDQRKTAIQVVIYTAACCAVVAVGGSAILNFFDISVDAFRVAGGLVLLQIGFHMLNGRESPAHHGTESEQANVTESESIAFYPMTFPMLVGPGTMTTLILFAHNAQGSTGWAAYALCVGAVIAILAVVLFFAGDIGQYLSRTARTIMTRLMGMILVAIAIGMVTAGAKVLLPGLA</sequence>
<keyword evidence="5 7" id="KW-1133">Transmembrane helix</keyword>
<dbReference type="EMBL" id="CYTW01000001">
    <property type="protein sequence ID" value="CUJ86478.1"/>
    <property type="molecule type" value="Genomic_DNA"/>
</dbReference>
<comment type="subcellular location">
    <subcellularLocation>
        <location evidence="1 7">Cell membrane</location>
        <topology evidence="1 7">Multi-pass membrane protein</topology>
    </subcellularLocation>
</comment>
<evidence type="ECO:0000313" key="9">
    <source>
        <dbReference type="Proteomes" id="UP000051870"/>
    </source>
</evidence>
<accession>A0A0P1I2K3</accession>
<evidence type="ECO:0000313" key="8">
    <source>
        <dbReference type="EMBL" id="CUJ86478.1"/>
    </source>
</evidence>
<comment type="similarity">
    <text evidence="2 7">Belongs to the UPF0056 (MarC) family.</text>
</comment>
<evidence type="ECO:0000256" key="1">
    <source>
        <dbReference type="ARBA" id="ARBA00004651"/>
    </source>
</evidence>
<keyword evidence="3" id="KW-1003">Cell membrane</keyword>
<evidence type="ECO:0000256" key="7">
    <source>
        <dbReference type="RuleBase" id="RU362048"/>
    </source>
</evidence>
<feature type="transmembrane region" description="Helical" evidence="7">
    <location>
        <begin position="6"/>
        <end position="29"/>
    </location>
</feature>
<dbReference type="GeneID" id="83879702"/>
<feature type="transmembrane region" description="Helical" evidence="7">
    <location>
        <begin position="121"/>
        <end position="140"/>
    </location>
</feature>
<evidence type="ECO:0000256" key="4">
    <source>
        <dbReference type="ARBA" id="ARBA00022692"/>
    </source>
</evidence>
<dbReference type="RefSeq" id="WP_058309840.1">
    <property type="nucleotide sequence ID" value="NZ_CYTW01000001.1"/>
</dbReference>
<dbReference type="PANTHER" id="PTHR33508:SF1">
    <property type="entry name" value="UPF0056 MEMBRANE PROTEIN YHCE"/>
    <property type="match status" value="1"/>
</dbReference>
<keyword evidence="4 7" id="KW-0812">Transmembrane</keyword>
<gene>
    <name evidence="8" type="ORF">PH7735_00624</name>
</gene>
<dbReference type="Proteomes" id="UP000051870">
    <property type="component" value="Unassembled WGS sequence"/>
</dbReference>
<protein>
    <recommendedName>
        <fullName evidence="7">UPF0056 membrane protein</fullName>
    </recommendedName>
</protein>